<dbReference type="Gene3D" id="1.10.3730.20">
    <property type="match status" value="1"/>
</dbReference>
<feature type="transmembrane region" description="Helical" evidence="1">
    <location>
        <begin position="67"/>
        <end position="88"/>
    </location>
</feature>
<keyword evidence="1" id="KW-0472">Membrane</keyword>
<dbReference type="FunFam" id="1.10.3730.20:FF:000009">
    <property type="entry name" value="EamA family transporter"/>
    <property type="match status" value="1"/>
</dbReference>
<name>A0A939J6I0_9HYPH</name>
<protein>
    <submittedName>
        <fullName evidence="3">EamA family transporter</fullName>
    </submittedName>
</protein>
<dbReference type="AlphaFoldDB" id="A0A939J6I0"/>
<proteinExistence type="predicted"/>
<keyword evidence="1" id="KW-1133">Transmembrane helix</keyword>
<evidence type="ECO:0000256" key="1">
    <source>
        <dbReference type="SAM" id="Phobius"/>
    </source>
</evidence>
<organism evidence="3 4">
    <name type="scientific">Roseibium limicola</name>
    <dbReference type="NCBI Taxonomy" id="2816037"/>
    <lineage>
        <taxon>Bacteria</taxon>
        <taxon>Pseudomonadati</taxon>
        <taxon>Pseudomonadota</taxon>
        <taxon>Alphaproteobacteria</taxon>
        <taxon>Hyphomicrobiales</taxon>
        <taxon>Stappiaceae</taxon>
        <taxon>Roseibium</taxon>
    </lineage>
</organism>
<dbReference type="EMBL" id="JAFLNF010000008">
    <property type="protein sequence ID" value="MBO0346880.1"/>
    <property type="molecule type" value="Genomic_DNA"/>
</dbReference>
<dbReference type="InterPro" id="IPR037185">
    <property type="entry name" value="EmrE-like"/>
</dbReference>
<keyword evidence="4" id="KW-1185">Reference proteome</keyword>
<dbReference type="SUPFAM" id="SSF103481">
    <property type="entry name" value="Multidrug resistance efflux transporter EmrE"/>
    <property type="match status" value="1"/>
</dbReference>
<feature type="domain" description="EamA" evidence="2">
    <location>
        <begin position="4"/>
        <end position="139"/>
    </location>
</feature>
<dbReference type="InterPro" id="IPR000620">
    <property type="entry name" value="EamA_dom"/>
</dbReference>
<evidence type="ECO:0000313" key="4">
    <source>
        <dbReference type="Proteomes" id="UP000664779"/>
    </source>
</evidence>
<dbReference type="PANTHER" id="PTHR22911">
    <property type="entry name" value="ACYL-MALONYL CONDENSING ENZYME-RELATED"/>
    <property type="match status" value="1"/>
</dbReference>
<keyword evidence="1" id="KW-0812">Transmembrane</keyword>
<feature type="transmembrane region" description="Helical" evidence="1">
    <location>
        <begin position="100"/>
        <end position="117"/>
    </location>
</feature>
<gene>
    <name evidence="3" type="ORF">J0X15_16755</name>
</gene>
<dbReference type="PANTHER" id="PTHR22911:SF137">
    <property type="entry name" value="SOLUTE CARRIER FAMILY 35 MEMBER G2-RELATED"/>
    <property type="match status" value="1"/>
</dbReference>
<feature type="transmembrane region" description="Helical" evidence="1">
    <location>
        <begin position="33"/>
        <end position="55"/>
    </location>
</feature>
<reference evidence="3" key="1">
    <citation type="submission" date="2021-03" db="EMBL/GenBank/DDBJ databases">
        <title>Roseibium sp. CAU 1637 isolated from Incheon.</title>
        <authorList>
            <person name="Kim W."/>
        </authorList>
    </citation>
    <scope>NUCLEOTIDE SEQUENCE</scope>
    <source>
        <strain evidence="3">CAU 1637</strain>
    </source>
</reference>
<sequence length="141" mass="14847">MKESWQLWAILAAVFAALTAVLGKVGVTDIGSNLATFIRTVVILLLTGMIAFAAGELRDTQQITQRSAIFLILSGLATGASWLCYYRALKIGTASQVAPIDKMSVVFVAVLASLFLGETLSPRAWAGVAMITGGALLVSWG</sequence>
<dbReference type="Proteomes" id="UP000664779">
    <property type="component" value="Unassembled WGS sequence"/>
</dbReference>
<dbReference type="GO" id="GO:0016020">
    <property type="term" value="C:membrane"/>
    <property type="evidence" value="ECO:0007669"/>
    <property type="project" value="InterPro"/>
</dbReference>
<evidence type="ECO:0000259" key="2">
    <source>
        <dbReference type="Pfam" id="PF00892"/>
    </source>
</evidence>
<dbReference type="Pfam" id="PF00892">
    <property type="entry name" value="EamA"/>
    <property type="match status" value="1"/>
</dbReference>
<accession>A0A939J6I0</accession>
<comment type="caution">
    <text evidence="3">The sequence shown here is derived from an EMBL/GenBank/DDBJ whole genome shotgun (WGS) entry which is preliminary data.</text>
</comment>
<evidence type="ECO:0000313" key="3">
    <source>
        <dbReference type="EMBL" id="MBO0346880.1"/>
    </source>
</evidence>